<dbReference type="Proteomes" id="UP000682733">
    <property type="component" value="Unassembled WGS sequence"/>
</dbReference>
<proteinExistence type="predicted"/>
<reference evidence="1" key="1">
    <citation type="submission" date="2021-02" db="EMBL/GenBank/DDBJ databases">
        <authorList>
            <person name="Nowell W R."/>
        </authorList>
    </citation>
    <scope>NUCLEOTIDE SEQUENCE</scope>
</reference>
<dbReference type="AlphaFoldDB" id="A0A8S2FKZ3"/>
<protein>
    <submittedName>
        <fullName evidence="1">Uncharacterized protein</fullName>
    </submittedName>
</protein>
<gene>
    <name evidence="1" type="ORF">OVA965_LOCUS36936</name>
    <name evidence="2" type="ORF">TMI583_LOCUS37976</name>
</gene>
<comment type="caution">
    <text evidence="1">The sequence shown here is derived from an EMBL/GenBank/DDBJ whole genome shotgun (WGS) entry which is preliminary data.</text>
</comment>
<sequence length="108" mass="12286">FNDAQVLLFVRYLKNAFRKALFITQISIPEINVDGDNNDTTTIIQMLKRIHSKELFISSLLTGATKDISGQLTYNAESKSSSHWTNMIIRRCLFKISDRSFSLINSAV</sequence>
<name>A0A8S2FKZ3_9BILA</name>
<feature type="non-terminal residue" evidence="1">
    <location>
        <position position="1"/>
    </location>
</feature>
<accession>A0A8S2FKZ3</accession>
<dbReference type="EMBL" id="CAJNOK010034118">
    <property type="protein sequence ID" value="CAF1501012.1"/>
    <property type="molecule type" value="Genomic_DNA"/>
</dbReference>
<evidence type="ECO:0000313" key="3">
    <source>
        <dbReference type="Proteomes" id="UP000677228"/>
    </source>
</evidence>
<evidence type="ECO:0000313" key="1">
    <source>
        <dbReference type="EMBL" id="CAF1501012.1"/>
    </source>
</evidence>
<dbReference type="Proteomes" id="UP000677228">
    <property type="component" value="Unassembled WGS sequence"/>
</dbReference>
<organism evidence="1 3">
    <name type="scientific">Didymodactylos carnosus</name>
    <dbReference type="NCBI Taxonomy" id="1234261"/>
    <lineage>
        <taxon>Eukaryota</taxon>
        <taxon>Metazoa</taxon>
        <taxon>Spiralia</taxon>
        <taxon>Gnathifera</taxon>
        <taxon>Rotifera</taxon>
        <taxon>Eurotatoria</taxon>
        <taxon>Bdelloidea</taxon>
        <taxon>Philodinida</taxon>
        <taxon>Philodinidae</taxon>
        <taxon>Didymodactylos</taxon>
    </lineage>
</organism>
<dbReference type="EMBL" id="CAJOBA010056131">
    <property type="protein sequence ID" value="CAF4289514.1"/>
    <property type="molecule type" value="Genomic_DNA"/>
</dbReference>
<evidence type="ECO:0000313" key="2">
    <source>
        <dbReference type="EMBL" id="CAF4289514.1"/>
    </source>
</evidence>